<dbReference type="InterPro" id="IPR004919">
    <property type="entry name" value="GmrSD_N"/>
</dbReference>
<gene>
    <name evidence="2" type="ORF">EHQ95_00015</name>
</gene>
<protein>
    <submittedName>
        <fullName evidence="2">DUF262 domain-containing protein</fullName>
    </submittedName>
</protein>
<name>A0ABY2NUC5_9LEPT</name>
<proteinExistence type="predicted"/>
<evidence type="ECO:0000259" key="1">
    <source>
        <dbReference type="Pfam" id="PF03235"/>
    </source>
</evidence>
<dbReference type="EMBL" id="RQHF01000002">
    <property type="protein sequence ID" value="TGM61898.1"/>
    <property type="molecule type" value="Genomic_DNA"/>
</dbReference>
<organism evidence="2 3">
    <name type="scientific">Leptospira vanthielii</name>
    <dbReference type="NCBI Taxonomy" id="293085"/>
    <lineage>
        <taxon>Bacteria</taxon>
        <taxon>Pseudomonadati</taxon>
        <taxon>Spirochaetota</taxon>
        <taxon>Spirochaetia</taxon>
        <taxon>Leptospirales</taxon>
        <taxon>Leptospiraceae</taxon>
        <taxon>Leptospira</taxon>
    </lineage>
</organism>
<evidence type="ECO:0000313" key="2">
    <source>
        <dbReference type="EMBL" id="TGM61898.1"/>
    </source>
</evidence>
<keyword evidence="3" id="KW-1185">Reference proteome</keyword>
<feature type="domain" description="GmrSD restriction endonucleases N-terminal" evidence="1">
    <location>
        <begin position="5"/>
        <end position="214"/>
    </location>
</feature>
<accession>A0ABY2NUC5</accession>
<sequence length="522" mass="61085">MELSIRDVITKINDGNIRIPSFQREFVWEPDEIAYFIDSIYKNFPFGTIQLWRTKFPLRFEKEFGPFKLFDRDPDYPIDYVLDGQQRLTSLFGVFQTEIELDSTKNNPFNLYFILNNKGALNSSSFTPLATEDYDPNIYFPINCIFDTKKYREATKHLAEKDMVTIDNLQSIFKETKIPIQILETNEKTKVAIVFERINRKGQDLNIFQLLTAWTWSEDFELKEKFTQLQDELEPYGFGNVGTDINLILRIISAILTENANPESLLDLDSSLIRNEFDQIENGIKGAIDFLKTEFKIEKISNLPFENLLIPLSYFFSIKGNKQFNLTNQQRISLIKWFWRVCFSKRYSAGTINAVNEDIGGMKKIKNNSNSIVDLISARIDQNFFTNNKLSFNSVNTKTFILLLIQKNPQSFISGKNINLSDVLNKYNRNEFHHIYPVNFLKTISNKKFNENCFSNFAVLSRADNNFIKDKKPSIYIDQIHSSKIQILNSSFCEPNDFDDNFNSFIERRNERLMNFARELIK</sequence>
<evidence type="ECO:0000313" key="3">
    <source>
        <dbReference type="Proteomes" id="UP000298112"/>
    </source>
</evidence>
<dbReference type="PANTHER" id="PTHR37292">
    <property type="entry name" value="VNG6097C"/>
    <property type="match status" value="1"/>
</dbReference>
<comment type="caution">
    <text evidence="2">The sequence shown here is derived from an EMBL/GenBank/DDBJ whole genome shotgun (WGS) entry which is preliminary data.</text>
</comment>
<dbReference type="Pfam" id="PF03235">
    <property type="entry name" value="GmrSD_N"/>
    <property type="match status" value="1"/>
</dbReference>
<reference evidence="3" key="1">
    <citation type="journal article" date="2019" name="PLoS Negl. Trop. Dis.">
        <title>Revisiting the worldwide diversity of Leptospira species in the environment.</title>
        <authorList>
            <person name="Vincent A.T."/>
            <person name="Schiettekatte O."/>
            <person name="Bourhy P."/>
            <person name="Veyrier F.J."/>
            <person name="Picardeau M."/>
        </authorList>
    </citation>
    <scope>NUCLEOTIDE SEQUENCE [LARGE SCALE GENOMIC DNA]</scope>
    <source>
        <strain evidence="3">201601955</strain>
    </source>
</reference>
<dbReference type="Proteomes" id="UP000298112">
    <property type="component" value="Unassembled WGS sequence"/>
</dbReference>
<dbReference type="PANTHER" id="PTHR37292:SF2">
    <property type="entry name" value="DUF262 DOMAIN-CONTAINING PROTEIN"/>
    <property type="match status" value="1"/>
</dbReference>
<dbReference type="RefSeq" id="WP_135656331.1">
    <property type="nucleotide sequence ID" value="NZ_RQHF01000002.1"/>
</dbReference>